<dbReference type="EMBL" id="ML976985">
    <property type="protein sequence ID" value="KAF1959068.1"/>
    <property type="molecule type" value="Genomic_DNA"/>
</dbReference>
<feature type="region of interest" description="Disordered" evidence="1">
    <location>
        <begin position="37"/>
        <end position="65"/>
    </location>
</feature>
<protein>
    <submittedName>
        <fullName evidence="2">Uncharacterized protein</fullName>
    </submittedName>
</protein>
<dbReference type="Proteomes" id="UP000800035">
    <property type="component" value="Unassembled WGS sequence"/>
</dbReference>
<evidence type="ECO:0000313" key="2">
    <source>
        <dbReference type="EMBL" id="KAF1959068.1"/>
    </source>
</evidence>
<accession>A0A6A5U325</accession>
<dbReference type="AlphaFoldDB" id="A0A6A5U325"/>
<gene>
    <name evidence="2" type="ORF">CC80DRAFT_591151</name>
</gene>
<organism evidence="2 3">
    <name type="scientific">Byssothecium circinans</name>
    <dbReference type="NCBI Taxonomy" id="147558"/>
    <lineage>
        <taxon>Eukaryota</taxon>
        <taxon>Fungi</taxon>
        <taxon>Dikarya</taxon>
        <taxon>Ascomycota</taxon>
        <taxon>Pezizomycotina</taxon>
        <taxon>Dothideomycetes</taxon>
        <taxon>Pleosporomycetidae</taxon>
        <taxon>Pleosporales</taxon>
        <taxon>Massarineae</taxon>
        <taxon>Massarinaceae</taxon>
        <taxon>Byssothecium</taxon>
    </lineage>
</organism>
<keyword evidence="3" id="KW-1185">Reference proteome</keyword>
<feature type="compositionally biased region" description="Low complexity" evidence="1">
    <location>
        <begin position="418"/>
        <end position="428"/>
    </location>
</feature>
<evidence type="ECO:0000256" key="1">
    <source>
        <dbReference type="SAM" id="MobiDB-lite"/>
    </source>
</evidence>
<feature type="region of interest" description="Disordered" evidence="1">
    <location>
        <begin position="400"/>
        <end position="467"/>
    </location>
</feature>
<feature type="region of interest" description="Disordered" evidence="1">
    <location>
        <begin position="238"/>
        <end position="285"/>
    </location>
</feature>
<dbReference type="OrthoDB" id="3786440at2759"/>
<feature type="compositionally biased region" description="Low complexity" evidence="1">
    <location>
        <begin position="264"/>
        <end position="279"/>
    </location>
</feature>
<sequence>MSNNQSKGKEPVRSNIYSSLLEPVMLEMDVTEGLRAFVLDDDDDDDTTPQPRSPMIIVTPPSEGLSAHRQRLRQLSSDVVSPTPRPRLLKKAVTAPPGPLELCPQAKPQLLRRSISERTERHSRNQGSGHRQRPKTIAPMLRVPLLKTTTTKSIINRKMTSRKSVGKLGLKPKAHVWRLSPRASTQYQLISEALSSQLDSPSERSFSEKARVKETLERKKLDPLRTSFVDFKSKDLPGTPGSMLATPREIYGGPPTSGALRRTPPGSSSLGKSSPAQPSQSVSFRASSRAKHFSLPLRPHVQCRAGWKRSSSETRARVSSTERRVYIPGPIRLEERVATTPRRASVATMEPFDEMEPRAKRFSDMVALDSVVCFFEELGIAAESSEDCLDRYWVPDKRGSRHITQLQKAAPPMPTRPPITSSSPSPRSALFPTQTARQHEERRAPPSPETPGRRRLRSLLKSNRSIL</sequence>
<evidence type="ECO:0000313" key="3">
    <source>
        <dbReference type="Proteomes" id="UP000800035"/>
    </source>
</evidence>
<reference evidence="2" key="1">
    <citation type="journal article" date="2020" name="Stud. Mycol.">
        <title>101 Dothideomycetes genomes: a test case for predicting lifestyles and emergence of pathogens.</title>
        <authorList>
            <person name="Haridas S."/>
            <person name="Albert R."/>
            <person name="Binder M."/>
            <person name="Bloem J."/>
            <person name="Labutti K."/>
            <person name="Salamov A."/>
            <person name="Andreopoulos B."/>
            <person name="Baker S."/>
            <person name="Barry K."/>
            <person name="Bills G."/>
            <person name="Bluhm B."/>
            <person name="Cannon C."/>
            <person name="Castanera R."/>
            <person name="Culley D."/>
            <person name="Daum C."/>
            <person name="Ezra D."/>
            <person name="Gonzalez J."/>
            <person name="Henrissat B."/>
            <person name="Kuo A."/>
            <person name="Liang C."/>
            <person name="Lipzen A."/>
            <person name="Lutzoni F."/>
            <person name="Magnuson J."/>
            <person name="Mondo S."/>
            <person name="Nolan M."/>
            <person name="Ohm R."/>
            <person name="Pangilinan J."/>
            <person name="Park H.-J."/>
            <person name="Ramirez L."/>
            <person name="Alfaro M."/>
            <person name="Sun H."/>
            <person name="Tritt A."/>
            <person name="Yoshinaga Y."/>
            <person name="Zwiers L.-H."/>
            <person name="Turgeon B."/>
            <person name="Goodwin S."/>
            <person name="Spatafora J."/>
            <person name="Crous P."/>
            <person name="Grigoriev I."/>
        </authorList>
    </citation>
    <scope>NUCLEOTIDE SEQUENCE</scope>
    <source>
        <strain evidence="2">CBS 675.92</strain>
    </source>
</reference>
<name>A0A6A5U325_9PLEO</name>
<proteinExistence type="predicted"/>